<dbReference type="OrthoDB" id="5504at2"/>
<dbReference type="Proteomes" id="UP000237749">
    <property type="component" value="Unassembled WGS sequence"/>
</dbReference>
<gene>
    <name evidence="1" type="ORF">BXY41_104439</name>
</gene>
<name>A0A2S6HV25_9FIRM</name>
<reference evidence="1 2" key="1">
    <citation type="submission" date="2018-02" db="EMBL/GenBank/DDBJ databases">
        <title>Genomic Encyclopedia of Archaeal and Bacterial Type Strains, Phase II (KMG-II): from individual species to whole genera.</title>
        <authorList>
            <person name="Goeker M."/>
        </authorList>
    </citation>
    <scope>NUCLEOTIDE SEQUENCE [LARGE SCALE GENOMIC DNA]</scope>
    <source>
        <strain evidence="1 2">DSM 3808</strain>
    </source>
</reference>
<evidence type="ECO:0000313" key="2">
    <source>
        <dbReference type="Proteomes" id="UP000237749"/>
    </source>
</evidence>
<comment type="caution">
    <text evidence="1">The sequence shown here is derived from an EMBL/GenBank/DDBJ whole genome shotgun (WGS) entry which is preliminary data.</text>
</comment>
<dbReference type="RefSeq" id="WP_104436716.1">
    <property type="nucleotide sequence ID" value="NZ_PTJA01000004.1"/>
</dbReference>
<dbReference type="InterPro" id="IPR009734">
    <property type="entry name" value="Myoviridae_GpU"/>
</dbReference>
<organism evidence="1 2">
    <name type="scientific">Lacrimispora xylanisolvens</name>
    <dbReference type="NCBI Taxonomy" id="384636"/>
    <lineage>
        <taxon>Bacteria</taxon>
        <taxon>Bacillati</taxon>
        <taxon>Bacillota</taxon>
        <taxon>Clostridia</taxon>
        <taxon>Lachnospirales</taxon>
        <taxon>Lachnospiraceae</taxon>
        <taxon>Lacrimispora</taxon>
    </lineage>
</organism>
<keyword evidence="2" id="KW-1185">Reference proteome</keyword>
<protein>
    <recommendedName>
        <fullName evidence="3">GpU protein</fullName>
    </recommendedName>
</protein>
<proteinExistence type="predicted"/>
<sequence>MIGILGSLRFKVNDNRVFTFQNLKREISASWSTMERIGQKPLSEFNGPDLQTVSFDITLDASLGVKPRYLLGVLERMVETGEVNTLVIGKKKVGKNKWVITKSSEAWEVVLRGGELYRASVSLTLQEYL</sequence>
<dbReference type="Pfam" id="PF06995">
    <property type="entry name" value="Phage_P2_GpU"/>
    <property type="match status" value="1"/>
</dbReference>
<evidence type="ECO:0000313" key="1">
    <source>
        <dbReference type="EMBL" id="PPK81636.1"/>
    </source>
</evidence>
<dbReference type="AlphaFoldDB" id="A0A2S6HV25"/>
<accession>A0A2S6HV25</accession>
<evidence type="ECO:0008006" key="3">
    <source>
        <dbReference type="Google" id="ProtNLM"/>
    </source>
</evidence>
<dbReference type="EMBL" id="PTJA01000004">
    <property type="protein sequence ID" value="PPK81636.1"/>
    <property type="molecule type" value="Genomic_DNA"/>
</dbReference>